<evidence type="ECO:0000256" key="8">
    <source>
        <dbReference type="ARBA" id="ARBA00049229"/>
    </source>
</evidence>
<dbReference type="Proteomes" id="UP000824156">
    <property type="component" value="Unassembled WGS sequence"/>
</dbReference>
<dbReference type="InterPro" id="IPR050571">
    <property type="entry name" value="Class-IV_PLP-Dep_Aminotrnsfr"/>
</dbReference>
<dbReference type="GO" id="GO:0004084">
    <property type="term" value="F:branched-chain-amino-acid transaminase activity"/>
    <property type="evidence" value="ECO:0007669"/>
    <property type="project" value="UniProtKB-EC"/>
</dbReference>
<comment type="catalytic activity">
    <reaction evidence="7">
        <text>L-isoleucine + 2-oxoglutarate = (S)-3-methyl-2-oxopentanoate + L-glutamate</text>
        <dbReference type="Rhea" id="RHEA:24801"/>
        <dbReference type="ChEBI" id="CHEBI:16810"/>
        <dbReference type="ChEBI" id="CHEBI:29985"/>
        <dbReference type="ChEBI" id="CHEBI:35146"/>
        <dbReference type="ChEBI" id="CHEBI:58045"/>
        <dbReference type="EC" id="2.6.1.42"/>
    </reaction>
</comment>
<keyword evidence="9" id="KW-0808">Transferase</keyword>
<dbReference type="InterPro" id="IPR043131">
    <property type="entry name" value="BCAT-like_N"/>
</dbReference>
<dbReference type="PANTHER" id="PTHR42743">
    <property type="entry name" value="AMINO-ACID AMINOTRANSFERASE"/>
    <property type="match status" value="1"/>
</dbReference>
<evidence type="ECO:0000256" key="5">
    <source>
        <dbReference type="ARBA" id="ARBA00013053"/>
    </source>
</evidence>
<protein>
    <recommendedName>
        <fullName evidence="5">branched-chain-amino-acid transaminase</fullName>
        <ecNumber evidence="5">2.6.1.42</ecNumber>
    </recommendedName>
</protein>
<evidence type="ECO:0000313" key="9">
    <source>
        <dbReference type="EMBL" id="HIX55016.1"/>
    </source>
</evidence>
<dbReference type="GO" id="GO:0046394">
    <property type="term" value="P:carboxylic acid biosynthetic process"/>
    <property type="evidence" value="ECO:0007669"/>
    <property type="project" value="UniProtKB-ARBA"/>
</dbReference>
<dbReference type="EMBL" id="DXEZ01000225">
    <property type="protein sequence ID" value="HIX55016.1"/>
    <property type="molecule type" value="Genomic_DNA"/>
</dbReference>
<evidence type="ECO:0000256" key="4">
    <source>
        <dbReference type="ARBA" id="ARBA00009320"/>
    </source>
</evidence>
<comment type="similarity">
    <text evidence="4">Belongs to the class-IV pyridoxal-phosphate-dependent aminotransferase family.</text>
</comment>
<dbReference type="PANTHER" id="PTHR42743:SF11">
    <property type="entry name" value="AMINODEOXYCHORISMATE LYASE"/>
    <property type="match status" value="1"/>
</dbReference>
<dbReference type="Gene3D" id="3.20.10.10">
    <property type="entry name" value="D-amino Acid Aminotransferase, subunit A, domain 2"/>
    <property type="match status" value="1"/>
</dbReference>
<accession>A0A9D2AZM4</accession>
<evidence type="ECO:0000256" key="3">
    <source>
        <dbReference type="ARBA" id="ARBA00005072"/>
    </source>
</evidence>
<comment type="pathway">
    <text evidence="1">Amino-acid biosynthesis; L-isoleucine biosynthesis; L-isoleucine from 2-oxobutanoate: step 4/4.</text>
</comment>
<comment type="catalytic activity">
    <reaction evidence="6">
        <text>L-valine + 2-oxoglutarate = 3-methyl-2-oxobutanoate + L-glutamate</text>
        <dbReference type="Rhea" id="RHEA:24813"/>
        <dbReference type="ChEBI" id="CHEBI:11851"/>
        <dbReference type="ChEBI" id="CHEBI:16810"/>
        <dbReference type="ChEBI" id="CHEBI:29985"/>
        <dbReference type="ChEBI" id="CHEBI:57762"/>
        <dbReference type="EC" id="2.6.1.42"/>
    </reaction>
</comment>
<reference evidence="9" key="1">
    <citation type="journal article" date="2021" name="PeerJ">
        <title>Extensive microbial diversity within the chicken gut microbiome revealed by metagenomics and culture.</title>
        <authorList>
            <person name="Gilroy R."/>
            <person name="Ravi A."/>
            <person name="Getino M."/>
            <person name="Pursley I."/>
            <person name="Horton D.L."/>
            <person name="Alikhan N.F."/>
            <person name="Baker D."/>
            <person name="Gharbi K."/>
            <person name="Hall N."/>
            <person name="Watson M."/>
            <person name="Adriaenssens E.M."/>
            <person name="Foster-Nyarko E."/>
            <person name="Jarju S."/>
            <person name="Secka A."/>
            <person name="Antonio M."/>
            <person name="Oren A."/>
            <person name="Chaudhuri R.R."/>
            <person name="La Ragione R."/>
            <person name="Hildebrand F."/>
            <person name="Pallen M.J."/>
        </authorList>
    </citation>
    <scope>NUCLEOTIDE SEQUENCE</scope>
    <source>
        <strain evidence="9">1719</strain>
    </source>
</reference>
<comment type="pathway">
    <text evidence="3">Amino-acid biosynthesis; L-leucine biosynthesis; L-leucine from 3-methyl-2-oxobutanoate: step 4/4.</text>
</comment>
<evidence type="ECO:0000256" key="6">
    <source>
        <dbReference type="ARBA" id="ARBA00048212"/>
    </source>
</evidence>
<evidence type="ECO:0000256" key="7">
    <source>
        <dbReference type="ARBA" id="ARBA00048798"/>
    </source>
</evidence>
<comment type="caution">
    <text evidence="9">The sequence shown here is derived from an EMBL/GenBank/DDBJ whole genome shotgun (WGS) entry which is preliminary data.</text>
</comment>
<dbReference type="AlphaFoldDB" id="A0A9D2AZM4"/>
<evidence type="ECO:0000256" key="1">
    <source>
        <dbReference type="ARBA" id="ARBA00004824"/>
    </source>
</evidence>
<dbReference type="SUPFAM" id="SSF56752">
    <property type="entry name" value="D-aminoacid aminotransferase-like PLP-dependent enzymes"/>
    <property type="match status" value="1"/>
</dbReference>
<dbReference type="Pfam" id="PF01063">
    <property type="entry name" value="Aminotran_4"/>
    <property type="match status" value="1"/>
</dbReference>
<keyword evidence="9" id="KW-0032">Aminotransferase</keyword>
<comment type="pathway">
    <text evidence="2">Amino-acid biosynthesis; L-valine biosynthesis; L-valine from pyruvate: step 4/4.</text>
</comment>
<dbReference type="Gene3D" id="3.30.470.10">
    <property type="match status" value="1"/>
</dbReference>
<dbReference type="InterPro" id="IPR001544">
    <property type="entry name" value="Aminotrans_IV"/>
</dbReference>
<gene>
    <name evidence="9" type="ORF">H9853_08320</name>
</gene>
<dbReference type="CDD" id="cd00449">
    <property type="entry name" value="PLPDE_IV"/>
    <property type="match status" value="1"/>
</dbReference>
<organism evidence="9 10">
    <name type="scientific">Candidatus Sphingobacterium stercoripullorum</name>
    <dbReference type="NCBI Taxonomy" id="2838759"/>
    <lineage>
        <taxon>Bacteria</taxon>
        <taxon>Pseudomonadati</taxon>
        <taxon>Bacteroidota</taxon>
        <taxon>Sphingobacteriia</taxon>
        <taxon>Sphingobacteriales</taxon>
        <taxon>Sphingobacteriaceae</taxon>
        <taxon>Sphingobacterium</taxon>
    </lineage>
</organism>
<dbReference type="InterPro" id="IPR036038">
    <property type="entry name" value="Aminotransferase-like"/>
</dbReference>
<sequence length="293" mass="33514">MTTHFINYNGQLIKEDQNLFGINDQFVRYGDGLFETMLWKDGDIRFLDLHIERLQKGMRLLGYENRDVFDAYFLKMIAQELVHKNKLIGKRARLRLSVFRDSRGEGLSSFSNKAAYVLQVSGLPPEIRQKGLIVDLYTQVRKPFGDLSALKTNSFLVYVLAANFKKQMGVDEVFVLNQENLLCDGSQSNVFVYYQQNLYTPAISQGCVEGTMRKVVIDIAASLGIEVIEAELGPEILSKADEVFCTNAIRGVQWVKGYKHKRYFNIISKELHQALETWEYKKAPSDSENTPSE</sequence>
<dbReference type="InterPro" id="IPR043132">
    <property type="entry name" value="BCAT-like_C"/>
</dbReference>
<proteinExistence type="inferred from homology"/>
<evidence type="ECO:0000256" key="2">
    <source>
        <dbReference type="ARBA" id="ARBA00004931"/>
    </source>
</evidence>
<evidence type="ECO:0000313" key="10">
    <source>
        <dbReference type="Proteomes" id="UP000824156"/>
    </source>
</evidence>
<name>A0A9D2AZM4_9SPHI</name>
<reference evidence="9" key="2">
    <citation type="submission" date="2021-04" db="EMBL/GenBank/DDBJ databases">
        <authorList>
            <person name="Gilroy R."/>
        </authorList>
    </citation>
    <scope>NUCLEOTIDE SEQUENCE</scope>
    <source>
        <strain evidence="9">1719</strain>
    </source>
</reference>
<comment type="catalytic activity">
    <reaction evidence="8">
        <text>L-leucine + 2-oxoglutarate = 4-methyl-2-oxopentanoate + L-glutamate</text>
        <dbReference type="Rhea" id="RHEA:18321"/>
        <dbReference type="ChEBI" id="CHEBI:16810"/>
        <dbReference type="ChEBI" id="CHEBI:17865"/>
        <dbReference type="ChEBI" id="CHEBI:29985"/>
        <dbReference type="ChEBI" id="CHEBI:57427"/>
        <dbReference type="EC" id="2.6.1.42"/>
    </reaction>
</comment>
<dbReference type="EC" id="2.6.1.42" evidence="5"/>